<evidence type="ECO:0000313" key="3">
    <source>
        <dbReference type="Proteomes" id="UP000481858"/>
    </source>
</evidence>
<protein>
    <submittedName>
        <fullName evidence="2">Uncharacterized protein</fullName>
    </submittedName>
</protein>
<comment type="caution">
    <text evidence="2">The sequence shown here is derived from an EMBL/GenBank/DDBJ whole genome shotgun (WGS) entry which is preliminary data.</text>
</comment>
<evidence type="ECO:0000313" key="2">
    <source>
        <dbReference type="EMBL" id="KAF2963101.1"/>
    </source>
</evidence>
<sequence length="184" mass="21210">MAQHEPTHVSRFSMINWIKRIHVPRFPLNLKFHRHEEEAGAEDTKEQKLYKRWRDGIEAKFEMPEKRFPVIIGDGTILLSPEQLKTMLNLPSVPKITITKTGKFGYWDPDAEPPVREVTICDVSMEHILLIRDKWNSEDVVVWFNNKERFAMRVLSPKSEGVKGGRDDGVPKEGTSDTSTNANV</sequence>
<accession>A0A7C8IGI9</accession>
<reference evidence="2 3" key="1">
    <citation type="submission" date="2019-12" db="EMBL/GenBank/DDBJ databases">
        <title>Draft genome sequence of the ascomycete Xylaria multiplex DSM 110363.</title>
        <authorList>
            <person name="Buettner E."/>
            <person name="Kellner H."/>
        </authorList>
    </citation>
    <scope>NUCLEOTIDE SEQUENCE [LARGE SCALE GENOMIC DNA]</scope>
    <source>
        <strain evidence="2 3">DSM 110363</strain>
    </source>
</reference>
<name>A0A7C8IGI9_9PEZI</name>
<organism evidence="2 3">
    <name type="scientific">Xylaria multiplex</name>
    <dbReference type="NCBI Taxonomy" id="323545"/>
    <lineage>
        <taxon>Eukaryota</taxon>
        <taxon>Fungi</taxon>
        <taxon>Dikarya</taxon>
        <taxon>Ascomycota</taxon>
        <taxon>Pezizomycotina</taxon>
        <taxon>Sordariomycetes</taxon>
        <taxon>Xylariomycetidae</taxon>
        <taxon>Xylariales</taxon>
        <taxon>Xylariaceae</taxon>
        <taxon>Xylaria</taxon>
    </lineage>
</organism>
<evidence type="ECO:0000256" key="1">
    <source>
        <dbReference type="SAM" id="MobiDB-lite"/>
    </source>
</evidence>
<dbReference type="Proteomes" id="UP000481858">
    <property type="component" value="Unassembled WGS sequence"/>
</dbReference>
<dbReference type="AlphaFoldDB" id="A0A7C8IGI9"/>
<dbReference type="OrthoDB" id="4187532at2759"/>
<dbReference type="InParanoid" id="A0A7C8IGI9"/>
<feature type="region of interest" description="Disordered" evidence="1">
    <location>
        <begin position="160"/>
        <end position="184"/>
    </location>
</feature>
<dbReference type="EMBL" id="WUBL01000232">
    <property type="protein sequence ID" value="KAF2963101.1"/>
    <property type="molecule type" value="Genomic_DNA"/>
</dbReference>
<proteinExistence type="predicted"/>
<feature type="compositionally biased region" description="Basic and acidic residues" evidence="1">
    <location>
        <begin position="160"/>
        <end position="175"/>
    </location>
</feature>
<keyword evidence="3" id="KW-1185">Reference proteome</keyword>
<gene>
    <name evidence="2" type="ORF">GQX73_g10463</name>
</gene>